<evidence type="ECO:0000313" key="3">
    <source>
        <dbReference type="Proteomes" id="UP000051952"/>
    </source>
</evidence>
<dbReference type="AlphaFoldDB" id="A0A0S4JSV0"/>
<feature type="region of interest" description="Disordered" evidence="1">
    <location>
        <begin position="693"/>
        <end position="727"/>
    </location>
</feature>
<feature type="region of interest" description="Disordered" evidence="1">
    <location>
        <begin position="612"/>
        <end position="635"/>
    </location>
</feature>
<feature type="region of interest" description="Disordered" evidence="1">
    <location>
        <begin position="517"/>
        <end position="562"/>
    </location>
</feature>
<feature type="compositionally biased region" description="Basic and acidic residues" evidence="1">
    <location>
        <begin position="613"/>
        <end position="622"/>
    </location>
</feature>
<reference evidence="3" key="1">
    <citation type="submission" date="2015-09" db="EMBL/GenBank/DDBJ databases">
        <authorList>
            <consortium name="Pathogen Informatics"/>
        </authorList>
    </citation>
    <scope>NUCLEOTIDE SEQUENCE [LARGE SCALE GENOMIC DNA]</scope>
    <source>
        <strain evidence="3">Lake Konstanz</strain>
    </source>
</reference>
<keyword evidence="3" id="KW-1185">Reference proteome</keyword>
<feature type="compositionally biased region" description="Polar residues" evidence="1">
    <location>
        <begin position="124"/>
        <end position="134"/>
    </location>
</feature>
<feature type="region of interest" description="Disordered" evidence="1">
    <location>
        <begin position="771"/>
        <end position="811"/>
    </location>
</feature>
<proteinExistence type="predicted"/>
<dbReference type="EMBL" id="CYKH01002139">
    <property type="protein sequence ID" value="CUG93284.1"/>
    <property type="molecule type" value="Genomic_DNA"/>
</dbReference>
<evidence type="ECO:0000256" key="1">
    <source>
        <dbReference type="SAM" id="MobiDB-lite"/>
    </source>
</evidence>
<name>A0A0S4JSV0_BODSA</name>
<protein>
    <submittedName>
        <fullName evidence="2">Uncharacterized protein</fullName>
    </submittedName>
</protein>
<evidence type="ECO:0000313" key="2">
    <source>
        <dbReference type="EMBL" id="CUG93284.1"/>
    </source>
</evidence>
<feature type="compositionally biased region" description="Polar residues" evidence="1">
    <location>
        <begin position="921"/>
        <end position="930"/>
    </location>
</feature>
<feature type="region of interest" description="Disordered" evidence="1">
    <location>
        <begin position="885"/>
        <end position="930"/>
    </location>
</feature>
<organism evidence="2 3">
    <name type="scientific">Bodo saltans</name>
    <name type="common">Flagellated protozoan</name>
    <dbReference type="NCBI Taxonomy" id="75058"/>
    <lineage>
        <taxon>Eukaryota</taxon>
        <taxon>Discoba</taxon>
        <taxon>Euglenozoa</taxon>
        <taxon>Kinetoplastea</taxon>
        <taxon>Metakinetoplastina</taxon>
        <taxon>Eubodonida</taxon>
        <taxon>Bodonidae</taxon>
        <taxon>Bodo</taxon>
    </lineage>
</organism>
<sequence length="930" mass="100175">MTPRSAAASNVQHLQQTIKRHIHQTNQADAHAMRKMRLQMMLDGLRNGDFNAEFIQSIQQLQDPEDAVKAIGAYYEQGKDLTHHKAMAARRGQLNKVERKGTFRFAAGVPRPGSSDGGHRRSTFRPSVTLSDPASGTPRAGTPPSGDHERRRVLMRVLEQRRESEIQRINDKQDDLHSGPGQLQRQRSLVRAQSLANISLKSFVRRRSSWMRANGTISSSVGSLSTRWRRRAQVGSSQSPELASLPSGVPDVFMLFFESEKGPLTIQDITSSTARFLGTISYIYLFPPPQSDTAKQLATSSKTPRTPRMAIAAAPLPPSMDDSLKSQMEPPSSLTIDAVAALYGALLLEASQAAEEDIADGKAGNESEVVPKAEAKARDLLFPLLHRRLCRQLQENTLNDLGKGTSGIMFFSSVSKFVSTIETCETNQGTRFRLSKGPIVGNSSMGGASPLGGVSLQALMSGSAAAIAFEMSGKGTYADFLQYQQSMLQSPTAERGGPVVSLIAPDGTGIDGWNTAAPGTKPSGGVAGAKRNVLGDGGAMEDSLTASDSPHSQGPRRYGDKSGEIFLSAGSMRGSSPSSQPISVDGIMGVNEHVRRVAQSRLSVLQYPQPAPREYHHADGKQPSHIPSPPSRDKRLLTKPEAQQKPEPLAPWLLHLQERDEEFPPRGLDVAPGVREHHIPRLFESIVPRPPAPNVRAFTPRKQASGRGDMSPRLTMSPSGATWTSPSGRVVHRVQPIPHKLLHATSAPTIAHAASGALDGSTSPQWLVRSCTTPASSSQGAGGGHTSRFPHLIAVPSPHHPTTGVTSRSSAVGMDKWSVASEGGAIGIPGGNNSHREQHLIDKERGIVGSTLTPFMNTLLPHGASPTEEVGLPLIAIPVPQMSLLTSHHAPPGTSDVHTIQSRRLMPSRQGERNDQRHKQPLQSPRMRTQ</sequence>
<dbReference type="VEuPathDB" id="TriTrypDB:BSAL_41865"/>
<gene>
    <name evidence="2" type="ORF">BSAL_41865</name>
</gene>
<feature type="region of interest" description="Disordered" evidence="1">
    <location>
        <begin position="106"/>
        <end position="150"/>
    </location>
</feature>
<dbReference type="Proteomes" id="UP000051952">
    <property type="component" value="Unassembled WGS sequence"/>
</dbReference>
<feature type="compositionally biased region" description="Polar residues" evidence="1">
    <location>
        <begin position="714"/>
        <end position="727"/>
    </location>
</feature>
<accession>A0A0S4JSV0</accession>